<evidence type="ECO:0000256" key="1">
    <source>
        <dbReference type="SAM" id="SignalP"/>
    </source>
</evidence>
<organism evidence="2 3">
    <name type="scientific">Kitasatospora viridis</name>
    <dbReference type="NCBI Taxonomy" id="281105"/>
    <lineage>
        <taxon>Bacteria</taxon>
        <taxon>Bacillati</taxon>
        <taxon>Actinomycetota</taxon>
        <taxon>Actinomycetes</taxon>
        <taxon>Kitasatosporales</taxon>
        <taxon>Streptomycetaceae</taxon>
        <taxon>Kitasatospora</taxon>
    </lineage>
</organism>
<name>A0A561T777_9ACTN</name>
<dbReference type="InterPro" id="IPR006311">
    <property type="entry name" value="TAT_signal"/>
</dbReference>
<evidence type="ECO:0000313" key="3">
    <source>
        <dbReference type="Proteomes" id="UP000317940"/>
    </source>
</evidence>
<dbReference type="RefSeq" id="WP_145910218.1">
    <property type="nucleotide sequence ID" value="NZ_BAAAMZ010000009.1"/>
</dbReference>
<accession>A0A561T777</accession>
<dbReference type="OrthoDB" id="583296at2"/>
<dbReference type="Proteomes" id="UP000317940">
    <property type="component" value="Unassembled WGS sequence"/>
</dbReference>
<comment type="caution">
    <text evidence="2">The sequence shown here is derived from an EMBL/GenBank/DDBJ whole genome shotgun (WGS) entry which is preliminary data.</text>
</comment>
<sequence>MSRSTAKLLAGAASLALAGALAAVTTPALAAPATPTALRPAAATHAGMTWTVAAQQANGPVHVSHDATTNAYQGDTPATAVLPLLCLTVTGAGTPAGVTPDFYDGWAEGVVALSTPVSGTSLTSQATADALCAQQFGPGSREAEFHDGHYGTNLAATGGWSFWAYGNVPTGTRFWVAINDQAANPWN</sequence>
<keyword evidence="1" id="KW-0732">Signal</keyword>
<gene>
    <name evidence="2" type="ORF">FHX73_14448</name>
</gene>
<dbReference type="AlphaFoldDB" id="A0A561T777"/>
<protein>
    <recommendedName>
        <fullName evidence="4">Flagellar hook-length control protein</fullName>
    </recommendedName>
</protein>
<proteinExistence type="predicted"/>
<feature type="chain" id="PRO_5022064541" description="Flagellar hook-length control protein" evidence="1">
    <location>
        <begin position="31"/>
        <end position="187"/>
    </location>
</feature>
<feature type="signal peptide" evidence="1">
    <location>
        <begin position="1"/>
        <end position="30"/>
    </location>
</feature>
<keyword evidence="3" id="KW-1185">Reference proteome</keyword>
<dbReference type="EMBL" id="VIWT01000004">
    <property type="protein sequence ID" value="TWF82965.1"/>
    <property type="molecule type" value="Genomic_DNA"/>
</dbReference>
<evidence type="ECO:0000313" key="2">
    <source>
        <dbReference type="EMBL" id="TWF82965.1"/>
    </source>
</evidence>
<dbReference type="PROSITE" id="PS51318">
    <property type="entry name" value="TAT"/>
    <property type="match status" value="1"/>
</dbReference>
<evidence type="ECO:0008006" key="4">
    <source>
        <dbReference type="Google" id="ProtNLM"/>
    </source>
</evidence>
<reference evidence="2 3" key="1">
    <citation type="submission" date="2019-06" db="EMBL/GenBank/DDBJ databases">
        <title>Sequencing the genomes of 1000 actinobacteria strains.</title>
        <authorList>
            <person name="Klenk H.-P."/>
        </authorList>
    </citation>
    <scope>NUCLEOTIDE SEQUENCE [LARGE SCALE GENOMIC DNA]</scope>
    <source>
        <strain evidence="2 3">DSM 44826</strain>
    </source>
</reference>